<dbReference type="Pfam" id="PF09375">
    <property type="entry name" value="Peptidase_M75"/>
    <property type="match status" value="1"/>
</dbReference>
<dbReference type="Gene3D" id="1.20.1420.20">
    <property type="entry name" value="M75 peptidase, HXXE motif"/>
    <property type="match status" value="1"/>
</dbReference>
<dbReference type="GO" id="GO:0030313">
    <property type="term" value="C:cell envelope"/>
    <property type="evidence" value="ECO:0007669"/>
    <property type="project" value="UniProtKB-SubCell"/>
</dbReference>
<evidence type="ECO:0000259" key="4">
    <source>
        <dbReference type="Pfam" id="PF09375"/>
    </source>
</evidence>
<organism evidence="5 6">
    <name type="scientific">Nonlabens marinus S1-08</name>
    <dbReference type="NCBI Taxonomy" id="1454201"/>
    <lineage>
        <taxon>Bacteria</taxon>
        <taxon>Pseudomonadati</taxon>
        <taxon>Bacteroidota</taxon>
        <taxon>Flavobacteriia</taxon>
        <taxon>Flavobacteriales</taxon>
        <taxon>Flavobacteriaceae</taxon>
        <taxon>Nonlabens</taxon>
    </lineage>
</organism>
<dbReference type="CDD" id="cd14659">
    <property type="entry name" value="Imelysin-like_IPPA"/>
    <property type="match status" value="1"/>
</dbReference>
<keyword evidence="6" id="KW-1185">Reference proteome</keyword>
<dbReference type="InterPro" id="IPR034984">
    <property type="entry name" value="Imelysin-like_IPPA"/>
</dbReference>
<dbReference type="PROSITE" id="PS51257">
    <property type="entry name" value="PROKAR_LIPOPROTEIN"/>
    <property type="match status" value="1"/>
</dbReference>
<feature type="domain" description="Imelysin-like" evidence="4">
    <location>
        <begin position="51"/>
        <end position="336"/>
    </location>
</feature>
<dbReference type="AlphaFoldDB" id="W8VQJ0"/>
<dbReference type="InterPro" id="IPR018976">
    <property type="entry name" value="Imelysin-like"/>
</dbReference>
<evidence type="ECO:0000256" key="1">
    <source>
        <dbReference type="ARBA" id="ARBA00004196"/>
    </source>
</evidence>
<dbReference type="RefSeq" id="WP_041496242.1">
    <property type="nucleotide sequence ID" value="NZ_AP014548.1"/>
</dbReference>
<feature type="chain" id="PRO_5004915962" evidence="3">
    <location>
        <begin position="19"/>
        <end position="367"/>
    </location>
</feature>
<feature type="signal peptide" evidence="3">
    <location>
        <begin position="1"/>
        <end position="18"/>
    </location>
</feature>
<dbReference type="Proteomes" id="UP000031760">
    <property type="component" value="Chromosome"/>
</dbReference>
<proteinExistence type="predicted"/>
<dbReference type="STRING" id="1454201.NMS_1675"/>
<evidence type="ECO:0000256" key="2">
    <source>
        <dbReference type="ARBA" id="ARBA00022729"/>
    </source>
</evidence>
<keyword evidence="2 3" id="KW-0732">Signal</keyword>
<gene>
    <name evidence="5" type="ORF">NMS_1675</name>
</gene>
<reference evidence="5 6" key="1">
    <citation type="journal article" date="2014" name="Proc. Natl. Acad. Sci. U.S.A.">
        <title>Functional characterization of flavobacteria rhodopsins reveals a unique class of light-driven chloride pump in bacteria.</title>
        <authorList>
            <person name="Yoshizawa S."/>
            <person name="Kumagai Y."/>
            <person name="Kim H."/>
            <person name="Ogura Y."/>
            <person name="Hayashi T."/>
            <person name="Iwasaki W."/>
            <person name="DeLong E.F."/>
            <person name="Kogure K."/>
        </authorList>
    </citation>
    <scope>NUCLEOTIDE SEQUENCE [LARGE SCALE GENOMIC DNA]</scope>
    <source>
        <strain evidence="5 6">S1-08</strain>
    </source>
</reference>
<accession>W8VQJ0</accession>
<evidence type="ECO:0000313" key="6">
    <source>
        <dbReference type="Proteomes" id="UP000031760"/>
    </source>
</evidence>
<sequence>MRKIAFLAFIAITLASCSSDNDTDTGNDQANFDRKAMMVNLADNIIIPAMTDLEGKLVQLTAARAAFTGNPNQSNLDAMRASWLEAYKIWQYVEMFNIGKAEEIQYAFQMNIFPTNVSDIEANISNGGYDLGSVNNQDAVGFPAVEYMIYGLATNDSDIIAEYTTAANAAGNIKYLEDLTDQMKSLTTVVLTDWNNAFRANFIESTGNSATSAINMLVNDFIFYYEKGLRANKIGIPAGVFSNNPLPDRVEGLYSEVYSKELAMESLKAVQDFFNGKAYGSTATGLSYSDYVDASTTVSLSTMINDQFGAASTKMETLNNDLSQQVINDNSQMTMTYDELQRAVIFMKVDMLQILNISVDYVDADGD</sequence>
<dbReference type="EMBL" id="AP014548">
    <property type="protein sequence ID" value="BAO55684.1"/>
    <property type="molecule type" value="Genomic_DNA"/>
</dbReference>
<name>W8VQJ0_9FLAO</name>
<dbReference type="HOGENOM" id="CLU_064071_0_0_10"/>
<dbReference type="KEGG" id="nmf:NMS_1675"/>
<evidence type="ECO:0000313" key="5">
    <source>
        <dbReference type="EMBL" id="BAO55684.1"/>
    </source>
</evidence>
<dbReference type="OrthoDB" id="650514at2"/>
<evidence type="ECO:0000256" key="3">
    <source>
        <dbReference type="SAM" id="SignalP"/>
    </source>
</evidence>
<comment type="subcellular location">
    <subcellularLocation>
        <location evidence="1">Cell envelope</location>
    </subcellularLocation>
</comment>
<dbReference type="InterPro" id="IPR038352">
    <property type="entry name" value="Imelysin_sf"/>
</dbReference>
<protein>
    <submittedName>
        <fullName evidence="5">Iron-regulated protein A</fullName>
    </submittedName>
</protein>